<comment type="similarity">
    <text evidence="2">Belongs to the FliK family.</text>
</comment>
<protein>
    <submittedName>
        <fullName evidence="6">Flagellar hook-length control protein FliK</fullName>
    </submittedName>
</protein>
<feature type="compositionally biased region" description="Low complexity" evidence="4">
    <location>
        <begin position="75"/>
        <end position="98"/>
    </location>
</feature>
<dbReference type="Gene3D" id="3.30.750.140">
    <property type="match status" value="1"/>
</dbReference>
<comment type="caution">
    <text evidence="6">The sequence shown here is derived from an EMBL/GenBank/DDBJ whole genome shotgun (WGS) entry which is preliminary data.</text>
</comment>
<evidence type="ECO:0000256" key="1">
    <source>
        <dbReference type="ARBA" id="ARBA00003944"/>
    </source>
</evidence>
<gene>
    <name evidence="6" type="ORF">ABQJ56_14690</name>
</gene>
<proteinExistence type="inferred from homology"/>
<dbReference type="Proteomes" id="UP001556170">
    <property type="component" value="Unassembled WGS sequence"/>
</dbReference>
<dbReference type="PANTHER" id="PTHR37533">
    <property type="entry name" value="FLAGELLAR HOOK-LENGTH CONTROL PROTEIN"/>
    <property type="match status" value="1"/>
</dbReference>
<organism evidence="6 7">
    <name type="scientific">Rhodanobacter geophilus</name>
    <dbReference type="NCBI Taxonomy" id="3162488"/>
    <lineage>
        <taxon>Bacteria</taxon>
        <taxon>Pseudomonadati</taxon>
        <taxon>Pseudomonadota</taxon>
        <taxon>Gammaproteobacteria</taxon>
        <taxon>Lysobacterales</taxon>
        <taxon>Rhodanobacteraceae</taxon>
        <taxon>Rhodanobacter</taxon>
    </lineage>
</organism>
<keyword evidence="6" id="KW-0969">Cilium</keyword>
<dbReference type="CDD" id="cd17470">
    <property type="entry name" value="T3SS_Flik_C"/>
    <property type="match status" value="1"/>
</dbReference>
<dbReference type="InterPro" id="IPR021136">
    <property type="entry name" value="Flagellar_hook_control-like_C"/>
</dbReference>
<reference evidence="6 7" key="1">
    <citation type="submission" date="2024-06" db="EMBL/GenBank/DDBJ databases">
        <authorList>
            <person name="Woo H."/>
        </authorList>
    </citation>
    <scope>NUCLEOTIDE SEQUENCE [LARGE SCALE GENOMIC DNA]</scope>
    <source>
        <strain evidence="6 7">S2-g</strain>
    </source>
</reference>
<accession>A0ABV3QTR7</accession>
<evidence type="ECO:0000256" key="4">
    <source>
        <dbReference type="SAM" id="MobiDB-lite"/>
    </source>
</evidence>
<dbReference type="PRINTS" id="PR01007">
    <property type="entry name" value="FLGHOOKFLIK"/>
</dbReference>
<dbReference type="EMBL" id="JBFOHL010000014">
    <property type="protein sequence ID" value="MEW9625474.1"/>
    <property type="molecule type" value="Genomic_DNA"/>
</dbReference>
<dbReference type="InterPro" id="IPR052563">
    <property type="entry name" value="FliK"/>
</dbReference>
<feature type="domain" description="Flagellar hook-length control protein-like C-terminal" evidence="5">
    <location>
        <begin position="292"/>
        <end position="372"/>
    </location>
</feature>
<feature type="compositionally biased region" description="Low complexity" evidence="4">
    <location>
        <begin position="7"/>
        <end position="23"/>
    </location>
</feature>
<dbReference type="InterPro" id="IPR038610">
    <property type="entry name" value="FliK-like_C_sf"/>
</dbReference>
<keyword evidence="3" id="KW-1005">Bacterial flagellum biogenesis</keyword>
<evidence type="ECO:0000313" key="7">
    <source>
        <dbReference type="Proteomes" id="UP001556170"/>
    </source>
</evidence>
<feature type="region of interest" description="Disordered" evidence="4">
    <location>
        <begin position="1"/>
        <end position="98"/>
    </location>
</feature>
<dbReference type="InterPro" id="IPR001635">
    <property type="entry name" value="Flag_hook_Flik"/>
</dbReference>
<feature type="compositionally biased region" description="Low complexity" evidence="4">
    <location>
        <begin position="41"/>
        <end position="63"/>
    </location>
</feature>
<comment type="function">
    <text evidence="1">Controls the length of the flagellar hook.</text>
</comment>
<keyword evidence="7" id="KW-1185">Reference proteome</keyword>
<dbReference type="PANTHER" id="PTHR37533:SF2">
    <property type="entry name" value="FLAGELLAR HOOK-LENGTH CONTROL PROTEIN"/>
    <property type="match status" value="1"/>
</dbReference>
<name>A0ABV3QTR7_9GAMM</name>
<feature type="region of interest" description="Disordered" evidence="4">
    <location>
        <begin position="183"/>
        <end position="204"/>
    </location>
</feature>
<keyword evidence="6" id="KW-0966">Cell projection</keyword>
<evidence type="ECO:0000313" key="6">
    <source>
        <dbReference type="EMBL" id="MEW9625474.1"/>
    </source>
</evidence>
<feature type="compositionally biased region" description="Low complexity" evidence="4">
    <location>
        <begin position="183"/>
        <end position="195"/>
    </location>
</feature>
<evidence type="ECO:0000256" key="3">
    <source>
        <dbReference type="ARBA" id="ARBA00022795"/>
    </source>
</evidence>
<evidence type="ECO:0000259" key="5">
    <source>
        <dbReference type="Pfam" id="PF02120"/>
    </source>
</evidence>
<dbReference type="RefSeq" id="WP_367845767.1">
    <property type="nucleotide sequence ID" value="NZ_JBFOHL010000014.1"/>
</dbReference>
<dbReference type="Pfam" id="PF02120">
    <property type="entry name" value="Flg_hook"/>
    <property type="match status" value="1"/>
</dbReference>
<evidence type="ECO:0000256" key="2">
    <source>
        <dbReference type="ARBA" id="ARBA00009149"/>
    </source>
</evidence>
<sequence>MTPPAALPVMPAAPSARSAPAAAGTPRSDTAPNPFDQHLQAARNTPPAAAAPPTDRPSASTPDAHAPAPGKSSTADAAAKAAAESDMPTPVTTPAASAAAMPSTAAAAPRGQADASPLDAALAAAQAASVATAAGEAATAASSKTAATPKAASPDTEAAATLAGAMLALLGRLTDGTAGAATDADDATVSADGSASGRGGAAVATQGQGLDDKALAAAVAAATPAANPAGMPVGAEQLFAAAGTDTRKDRGLEALALATAPAPMPAPPTPAPLQPQLPLSPGSSGFADELGQQVVWMGQQDIQQAKIRLHPEDLGSLDVHLSVSHDRVDVVFSAQHPAAVTAVQQSLPQLDHMLARHGLSLGHAEVGQQNRGDGGGARGESRGAMAATDEIDAVHASALPVATGRIGLLDAFA</sequence>
<feature type="region of interest" description="Disordered" evidence="4">
    <location>
        <begin position="365"/>
        <end position="384"/>
    </location>
</feature>
<keyword evidence="6" id="KW-0282">Flagellum</keyword>